<feature type="compositionally biased region" description="Basic and acidic residues" evidence="1">
    <location>
        <begin position="56"/>
        <end position="76"/>
    </location>
</feature>
<reference evidence="2 3" key="1">
    <citation type="journal article" date="2023" name="Hortic Res">
        <title>Pangenome of water caltrop reveals structural variations and asymmetric subgenome divergence after allopolyploidization.</title>
        <authorList>
            <person name="Zhang X."/>
            <person name="Chen Y."/>
            <person name="Wang L."/>
            <person name="Yuan Y."/>
            <person name="Fang M."/>
            <person name="Shi L."/>
            <person name="Lu R."/>
            <person name="Comes H.P."/>
            <person name="Ma Y."/>
            <person name="Chen Y."/>
            <person name="Huang G."/>
            <person name="Zhou Y."/>
            <person name="Zheng Z."/>
            <person name="Qiu Y."/>
        </authorList>
    </citation>
    <scope>NUCLEOTIDE SEQUENCE [LARGE SCALE GENOMIC DNA]</scope>
    <source>
        <tissue evidence="2">Roots</tissue>
    </source>
</reference>
<protein>
    <submittedName>
        <fullName evidence="2">Uncharacterized protein</fullName>
    </submittedName>
</protein>
<dbReference type="EMBL" id="JAXIOK010000012">
    <property type="protein sequence ID" value="KAK4758165.1"/>
    <property type="molecule type" value="Genomic_DNA"/>
</dbReference>
<dbReference type="AlphaFoldDB" id="A0AAN7Q7C4"/>
<feature type="region of interest" description="Disordered" evidence="1">
    <location>
        <begin position="32"/>
        <end position="141"/>
    </location>
</feature>
<organism evidence="2 3">
    <name type="scientific">Trapa incisa</name>
    <dbReference type="NCBI Taxonomy" id="236973"/>
    <lineage>
        <taxon>Eukaryota</taxon>
        <taxon>Viridiplantae</taxon>
        <taxon>Streptophyta</taxon>
        <taxon>Embryophyta</taxon>
        <taxon>Tracheophyta</taxon>
        <taxon>Spermatophyta</taxon>
        <taxon>Magnoliopsida</taxon>
        <taxon>eudicotyledons</taxon>
        <taxon>Gunneridae</taxon>
        <taxon>Pentapetalae</taxon>
        <taxon>rosids</taxon>
        <taxon>malvids</taxon>
        <taxon>Myrtales</taxon>
        <taxon>Lythraceae</taxon>
        <taxon>Trapa</taxon>
    </lineage>
</organism>
<sequence>MPSKSPPPLLELDGNIALYTEATDHPHVVPAAGLISDSMPDCDSGDISSEEPPSDGAEKPPKRKVADEDGALSRESEDADGNPEEGVEASGARSAAASSKKSKMKSNNVWVWKSTRKRRKKNKNGSLANGQADDSHGGKIPIRMEEKYRFAGDEYLCRRIL</sequence>
<feature type="compositionally biased region" description="Basic residues" evidence="1">
    <location>
        <begin position="114"/>
        <end position="123"/>
    </location>
</feature>
<evidence type="ECO:0000256" key="1">
    <source>
        <dbReference type="SAM" id="MobiDB-lite"/>
    </source>
</evidence>
<name>A0AAN7Q7C4_9MYRT</name>
<feature type="compositionally biased region" description="Acidic residues" evidence="1">
    <location>
        <begin position="77"/>
        <end position="87"/>
    </location>
</feature>
<accession>A0AAN7Q7C4</accession>
<keyword evidence="3" id="KW-1185">Reference proteome</keyword>
<gene>
    <name evidence="2" type="ORF">SAY87_019466</name>
</gene>
<evidence type="ECO:0000313" key="2">
    <source>
        <dbReference type="EMBL" id="KAK4758165.1"/>
    </source>
</evidence>
<proteinExistence type="predicted"/>
<comment type="caution">
    <text evidence="2">The sequence shown here is derived from an EMBL/GenBank/DDBJ whole genome shotgun (WGS) entry which is preliminary data.</text>
</comment>
<evidence type="ECO:0000313" key="3">
    <source>
        <dbReference type="Proteomes" id="UP001345219"/>
    </source>
</evidence>
<dbReference type="Proteomes" id="UP001345219">
    <property type="component" value="Chromosome 15"/>
</dbReference>
<feature type="compositionally biased region" description="Low complexity" evidence="1">
    <location>
        <begin position="89"/>
        <end position="99"/>
    </location>
</feature>